<proteinExistence type="inferred from homology"/>
<evidence type="ECO:0000256" key="4">
    <source>
        <dbReference type="ARBA" id="ARBA00022777"/>
    </source>
</evidence>
<reference evidence="8" key="1">
    <citation type="submission" date="2021-01" db="EMBL/GenBank/DDBJ databases">
        <authorList>
            <person name="Corre E."/>
            <person name="Pelletier E."/>
            <person name="Niang G."/>
            <person name="Scheremetjew M."/>
            <person name="Finn R."/>
            <person name="Kale V."/>
            <person name="Holt S."/>
            <person name="Cochrane G."/>
            <person name="Meng A."/>
            <person name="Brown T."/>
            <person name="Cohen L."/>
        </authorList>
    </citation>
    <scope>NUCLEOTIDE SEQUENCE</scope>
    <source>
        <strain evidence="8">CCCM811</strain>
    </source>
</reference>
<gene>
    <name evidence="8" type="ORF">LGLO00237_LOCUS31744</name>
</gene>
<organism evidence="8">
    <name type="scientific">Lotharella globosa</name>
    <dbReference type="NCBI Taxonomy" id="91324"/>
    <lineage>
        <taxon>Eukaryota</taxon>
        <taxon>Sar</taxon>
        <taxon>Rhizaria</taxon>
        <taxon>Cercozoa</taxon>
        <taxon>Chlorarachniophyceae</taxon>
        <taxon>Lotharella</taxon>
    </lineage>
</organism>
<sequence length="477" mass="51936">MAHLRQAARRQTTRPRLQLPLSFPCTFPCTPSLKLPATAAAAAAAATKPKSARTFGSGLARMGAHTLSAPTALRSKLVLSQGKARAFLEKTPRPGSLALFAKIPHASGLPTRRLTVMRRLEGASNPVQVSDIETKETFVFKATSSEPKVAMKNGVTPGNGTLKEVVAFLLDHQGWAGVPRTDMVTAVITDKLASGATRKMKENEAVASVARGSMQAFVTSLGTADDYGPSLFDKDAVHKVGVLDIRLANLDRHLANILVLPNVSEDRGSASRRQWPSSLAHRRGMSSTSPGQQLLHLCPIDHAYVLPRFRDLSDINFEWLYWRQSKAPFSGETLRYIDALEPFVDAGIIRSVGLPDSCAITCVLTTIMLKEGSKMGLTLSDLGAMMQREPFCGPDASKLERLIEDCCDAFGKLESKAIRGEQKSRMGGIDVNDLGFIIEGGTCMPNSDLQRFLQLFKMKLKAKLRCRTSNKQRETST</sequence>
<name>A0A7S3ZDW0_9EUKA</name>
<evidence type="ECO:0000256" key="3">
    <source>
        <dbReference type="ARBA" id="ARBA00022741"/>
    </source>
</evidence>
<evidence type="ECO:0000313" key="8">
    <source>
        <dbReference type="EMBL" id="CAE0679958.1"/>
    </source>
</evidence>
<dbReference type="PANTHER" id="PTHR45800:SF11">
    <property type="entry name" value="PHOSPHATIDYLINOSITOL 3-KINASE-RELATED PROTEIN KINASE"/>
    <property type="match status" value="1"/>
</dbReference>
<feature type="region of interest" description="Disordered" evidence="6">
    <location>
        <begin position="271"/>
        <end position="290"/>
    </location>
</feature>
<keyword evidence="5" id="KW-0067">ATP-binding</keyword>
<evidence type="ECO:0000256" key="2">
    <source>
        <dbReference type="ARBA" id="ARBA00022679"/>
    </source>
</evidence>
<dbReference type="AlphaFoldDB" id="A0A7S3ZDW0"/>
<dbReference type="GO" id="GO:0016301">
    <property type="term" value="F:kinase activity"/>
    <property type="evidence" value="ECO:0007669"/>
    <property type="project" value="UniProtKB-KW"/>
</dbReference>
<dbReference type="InterPro" id="IPR000403">
    <property type="entry name" value="PI3/4_kinase_cat_dom"/>
</dbReference>
<dbReference type="GO" id="GO:0005524">
    <property type="term" value="F:ATP binding"/>
    <property type="evidence" value="ECO:0007669"/>
    <property type="project" value="UniProtKB-KW"/>
</dbReference>
<evidence type="ECO:0000259" key="7">
    <source>
        <dbReference type="Pfam" id="PF00454"/>
    </source>
</evidence>
<evidence type="ECO:0000256" key="5">
    <source>
        <dbReference type="ARBA" id="ARBA00022840"/>
    </source>
</evidence>
<protein>
    <recommendedName>
        <fullName evidence="7">PI3K/PI4K catalytic domain-containing protein</fullName>
    </recommendedName>
</protein>
<accession>A0A7S3ZDW0</accession>
<dbReference type="Pfam" id="PF00454">
    <property type="entry name" value="PI3_PI4_kinase"/>
    <property type="match status" value="1"/>
</dbReference>
<comment type="similarity">
    <text evidence="1">Belongs to the PI3/PI4-kinase family. Type II PI4K subfamily.</text>
</comment>
<keyword evidence="3" id="KW-0547">Nucleotide-binding</keyword>
<dbReference type="EMBL" id="HBIV01045241">
    <property type="protein sequence ID" value="CAE0679958.1"/>
    <property type="molecule type" value="Transcribed_RNA"/>
</dbReference>
<keyword evidence="2" id="KW-0808">Transferase</keyword>
<feature type="domain" description="PI3K/PI4K catalytic" evidence="7">
    <location>
        <begin position="151"/>
        <end position="377"/>
    </location>
</feature>
<dbReference type="PANTHER" id="PTHR45800">
    <property type="entry name" value="PHOSPHATIDYLINOSITOL 4-KINASE GAMMA"/>
    <property type="match status" value="1"/>
</dbReference>
<evidence type="ECO:0000256" key="1">
    <source>
        <dbReference type="ARBA" id="ARBA00008941"/>
    </source>
</evidence>
<dbReference type="InterPro" id="IPR044571">
    <property type="entry name" value="P4KG1-8"/>
</dbReference>
<evidence type="ECO:0000256" key="6">
    <source>
        <dbReference type="SAM" id="MobiDB-lite"/>
    </source>
</evidence>
<keyword evidence="4" id="KW-0418">Kinase</keyword>